<evidence type="ECO:0000256" key="2">
    <source>
        <dbReference type="SAM" id="Phobius"/>
    </source>
</evidence>
<dbReference type="eggNOG" id="COG2304">
    <property type="taxonomic scope" value="Bacteria"/>
</dbReference>
<reference evidence="5" key="1">
    <citation type="journal article" date="2013" name="Stand. Genomic Sci.">
        <title>Genome sequence of the thermophilic fresh-water bacterium Spirochaeta caldaria type strain (H1(T)), reclassification of Spirochaeta caldaria, Spirochaeta stenostrepta, and Spirochaeta zuelzerae in the genus Treponema as Treponema caldaria comb. nov., Treponema stenostrepta comb. nov., and Treponema zuelzerae comb. nov., and emendation of the genus Treponema.</title>
        <authorList>
            <person name="Abt B."/>
            <person name="Goker M."/>
            <person name="Scheuner C."/>
            <person name="Han C."/>
            <person name="Lu M."/>
            <person name="Misra M."/>
            <person name="Lapidus A."/>
            <person name="Nolan M."/>
            <person name="Lucas S."/>
            <person name="Hammon N."/>
            <person name="Deshpande S."/>
            <person name="Cheng J.F."/>
            <person name="Tapia R."/>
            <person name="Goodwin L.A."/>
            <person name="Pitluck S."/>
            <person name="Liolios K."/>
            <person name="Pagani I."/>
            <person name="Ivanova N."/>
            <person name="Mavromatis K."/>
            <person name="Mikhailova N."/>
            <person name="Huntemann M."/>
            <person name="Pati A."/>
            <person name="Chen A."/>
            <person name="Palaniappan K."/>
            <person name="Land M."/>
            <person name="Hauser L."/>
            <person name="Jeffries C.D."/>
            <person name="Rohde M."/>
            <person name="Spring S."/>
            <person name="Gronow S."/>
            <person name="Detter J.C."/>
            <person name="Bristow J."/>
            <person name="Eisen J.A."/>
            <person name="Markowitz V."/>
            <person name="Hugenholtz P."/>
            <person name="Kyrpides N.C."/>
            <person name="Woyke T."/>
            <person name="Klenk H.P."/>
        </authorList>
    </citation>
    <scope>NUCLEOTIDE SEQUENCE</scope>
    <source>
        <strain evidence="5">ATCC 51460 / DSM 7334 / H1</strain>
    </source>
</reference>
<dbReference type="SUPFAM" id="SSF53300">
    <property type="entry name" value="vWA-like"/>
    <property type="match status" value="1"/>
</dbReference>
<name>F8F3D4_GRAC1</name>
<keyword evidence="2" id="KW-0472">Membrane</keyword>
<dbReference type="OrthoDB" id="353722at2"/>
<dbReference type="HOGENOM" id="CLU_025733_0_0_12"/>
<dbReference type="PROSITE" id="PS50234">
    <property type="entry name" value="VWFA"/>
    <property type="match status" value="1"/>
</dbReference>
<evidence type="ECO:0000259" key="3">
    <source>
        <dbReference type="PROSITE" id="PS50234"/>
    </source>
</evidence>
<evidence type="ECO:0000256" key="1">
    <source>
        <dbReference type="SAM" id="MobiDB-lite"/>
    </source>
</evidence>
<dbReference type="Pfam" id="PF13519">
    <property type="entry name" value="VWA_2"/>
    <property type="match status" value="1"/>
</dbReference>
<sequence length="703" mass="77109">MSLILKVGSNMRKHHIAVLLAFFIGSINSITFANEQSSIDLVVVLDTSASMYVHNKEVSEFVIGPLLKDFLRYGDTFHLISFSSTAKTEISRKIEGIGDIETVIGRLLLLYPLDKYSDIVAALQYTGRYLRDLPENRLKTVVFITDGDQNPSPTSPNKGLSKEDLEKAIGEAASILKGNGWKFYYIRVPQDLSFRSNEIRKPIQGKEKTGRTDTGIGKTGEGSNKANSTEAQNSEVKTDSNAKALSEQGEKGKPVDSASATEDVSDLVTQELNIPITELNPEQGSEIISTTIGAISVIFPESVGKVTRDFSIPIRVNNPSSHSVYLETQAILVEGIDRLKRKSFKEIMPRSESVIDLYVGLPESYKPGSILLNIEPQFAGAIRINPSSALIRADLVENTLSSLVFKIAPLLFLIGGILFAGILAIIIIAVLRKLQKNPGLAMAEALHTTKEAAASVSASGQTTPAEKLDPGLRPAGRSAVNFNHTLQQAIYPEKDTSTVELMAAFAKKKAAEKQQGPNLPLQHTQVTSPVQSELPKKDAIKTSALLPAFSAFQESSSAGIATKPDLFSEPQLAIRRPTGRIMLNLFVQDQNTAIGKRNVHFMKAGHRLTLGGHNSDFLIFLVPLPHRIADVYFDGEQLTLIPRRPEFFPETGSEPLYNCVDTLIHIKSAKGYDLYIRFEKYQDPLQTLNSFLKSVEMPGTRIH</sequence>
<keyword evidence="2" id="KW-0812">Transmembrane</keyword>
<keyword evidence="2" id="KW-1133">Transmembrane helix</keyword>
<accession>F8F3D4</accession>
<feature type="region of interest" description="Disordered" evidence="1">
    <location>
        <begin position="513"/>
        <end position="534"/>
    </location>
</feature>
<dbReference type="SMART" id="SM00327">
    <property type="entry name" value="VWA"/>
    <property type="match status" value="1"/>
</dbReference>
<dbReference type="InterPro" id="IPR002035">
    <property type="entry name" value="VWF_A"/>
</dbReference>
<proteinExistence type="predicted"/>
<evidence type="ECO:0000313" key="5">
    <source>
        <dbReference type="Proteomes" id="UP000000503"/>
    </source>
</evidence>
<keyword evidence="5" id="KW-1185">Reference proteome</keyword>
<dbReference type="CDD" id="cd00198">
    <property type="entry name" value="vWFA"/>
    <property type="match status" value="1"/>
</dbReference>
<dbReference type="EMBL" id="CP002868">
    <property type="protein sequence ID" value="AEJ19510.1"/>
    <property type="molecule type" value="Genomic_DNA"/>
</dbReference>
<feature type="region of interest" description="Disordered" evidence="1">
    <location>
        <begin position="199"/>
        <end position="262"/>
    </location>
</feature>
<protein>
    <submittedName>
        <fullName evidence="4">von Willebrand factor type A</fullName>
    </submittedName>
</protein>
<feature type="compositionally biased region" description="Basic and acidic residues" evidence="1">
    <location>
        <begin position="199"/>
        <end position="211"/>
    </location>
</feature>
<organism evidence="4 5">
    <name type="scientific">Gracilinema caldarium (strain ATCC 51460 / DSM 7334 / H1)</name>
    <name type="common">Treponema caldarium</name>
    <dbReference type="NCBI Taxonomy" id="744872"/>
    <lineage>
        <taxon>Bacteria</taxon>
        <taxon>Pseudomonadati</taxon>
        <taxon>Spirochaetota</taxon>
        <taxon>Spirochaetia</taxon>
        <taxon>Spirochaetales</taxon>
        <taxon>Breznakiellaceae</taxon>
        <taxon>Gracilinema</taxon>
    </lineage>
</organism>
<dbReference type="InterPro" id="IPR036465">
    <property type="entry name" value="vWFA_dom_sf"/>
</dbReference>
<feature type="compositionally biased region" description="Polar residues" evidence="1">
    <location>
        <begin position="221"/>
        <end position="243"/>
    </location>
</feature>
<feature type="compositionally biased region" description="Polar residues" evidence="1">
    <location>
        <begin position="515"/>
        <end position="531"/>
    </location>
</feature>
<feature type="transmembrane region" description="Helical" evidence="2">
    <location>
        <begin position="407"/>
        <end position="431"/>
    </location>
</feature>
<dbReference type="Gene3D" id="3.40.50.410">
    <property type="entry name" value="von Willebrand factor, type A domain"/>
    <property type="match status" value="1"/>
</dbReference>
<dbReference type="Proteomes" id="UP000000503">
    <property type="component" value="Chromosome"/>
</dbReference>
<dbReference type="STRING" id="744872.Spica_1364"/>
<dbReference type="AlphaFoldDB" id="F8F3D4"/>
<gene>
    <name evidence="4" type="ordered locus">Spica_1364</name>
</gene>
<evidence type="ECO:0000313" key="4">
    <source>
        <dbReference type="EMBL" id="AEJ19510.1"/>
    </source>
</evidence>
<feature type="domain" description="VWFA" evidence="3">
    <location>
        <begin position="40"/>
        <end position="201"/>
    </location>
</feature>
<dbReference type="KEGG" id="scd:Spica_1364"/>